<evidence type="ECO:0000256" key="3">
    <source>
        <dbReference type="ARBA" id="ARBA00012929"/>
    </source>
</evidence>
<keyword evidence="6" id="KW-0521">NADP</keyword>
<dbReference type="InterPro" id="IPR005913">
    <property type="entry name" value="dTDP_dehydrorham_reduct"/>
</dbReference>
<proteinExistence type="inferred from homology"/>
<dbReference type="CDD" id="cd05254">
    <property type="entry name" value="dTDP_HR_like_SDR_e"/>
    <property type="match status" value="1"/>
</dbReference>
<comment type="function">
    <text evidence="6">Catalyzes the reduction of dTDP-6-deoxy-L-lyxo-4-hexulose to yield dTDP-L-rhamnose.</text>
</comment>
<dbReference type="GO" id="GO:0009243">
    <property type="term" value="P:O antigen biosynthetic process"/>
    <property type="evidence" value="ECO:0007669"/>
    <property type="project" value="UniProtKB-UniPathway"/>
</dbReference>
<dbReference type="GO" id="GO:0019305">
    <property type="term" value="P:dTDP-rhamnose biosynthetic process"/>
    <property type="evidence" value="ECO:0007669"/>
    <property type="project" value="UniProtKB-UniPathway"/>
</dbReference>
<dbReference type="RefSeq" id="WP_141176167.1">
    <property type="nucleotide sequence ID" value="NZ_JBHUFX010000008.1"/>
</dbReference>
<dbReference type="EC" id="1.1.1.133" evidence="3 6"/>
<dbReference type="GO" id="GO:0008831">
    <property type="term" value="F:dTDP-4-dehydrorhamnose reductase activity"/>
    <property type="evidence" value="ECO:0007669"/>
    <property type="project" value="UniProtKB-EC"/>
</dbReference>
<evidence type="ECO:0000259" key="7">
    <source>
        <dbReference type="Pfam" id="PF04321"/>
    </source>
</evidence>
<protein>
    <recommendedName>
        <fullName evidence="4 6">dTDP-4-dehydrorhamnose reductase</fullName>
        <ecNumber evidence="3 6">1.1.1.133</ecNumber>
    </recommendedName>
</protein>
<evidence type="ECO:0000256" key="4">
    <source>
        <dbReference type="ARBA" id="ARBA00017099"/>
    </source>
</evidence>
<organism evidence="8 9">
    <name type="scientific">Mixta tenebrionis</name>
    <dbReference type="NCBI Taxonomy" id="2562439"/>
    <lineage>
        <taxon>Bacteria</taxon>
        <taxon>Pseudomonadati</taxon>
        <taxon>Pseudomonadota</taxon>
        <taxon>Gammaproteobacteria</taxon>
        <taxon>Enterobacterales</taxon>
        <taxon>Erwiniaceae</taxon>
        <taxon>Mixta</taxon>
    </lineage>
</organism>
<dbReference type="Pfam" id="PF04321">
    <property type="entry name" value="RmlD_sub_bind"/>
    <property type="match status" value="1"/>
</dbReference>
<keyword evidence="6 8" id="KW-0560">Oxidoreductase</keyword>
<accession>A0A506VAM5</accession>
<dbReference type="UniPathway" id="UPA00124"/>
<name>A0A506VAM5_9GAMM</name>
<sequence>MKILIIGAQGQLGKALYDIFKRKYNVIIKTRQQMDITNDELVSNEIIKIKPDYIFNAAAYTDVEKAETDRDSALNINAIALKHITKASREIGAILFHFSTDYVFDGNKTEAYKETDVAVPINFYGETKLIGEENVRKGMDKYFIIRTSWLFSERGTNFAKKIIKQGMENKSLSIVTDQYSSPTYVLDLASAVERMVQHINNGKKFEYGTYHYGGLPYTNWNGFAKKIIEIAKRENILSEDVKVKEILSSELDSMAKRPSNSRLDCSKIKRIFGIEQKNWNEALDHIIFNLK</sequence>
<evidence type="ECO:0000313" key="9">
    <source>
        <dbReference type="Proteomes" id="UP000319523"/>
    </source>
</evidence>
<dbReference type="Gene3D" id="3.90.25.10">
    <property type="entry name" value="UDP-galactose 4-epimerase, domain 1"/>
    <property type="match status" value="1"/>
</dbReference>
<evidence type="ECO:0000256" key="2">
    <source>
        <dbReference type="ARBA" id="ARBA00010944"/>
    </source>
</evidence>
<comment type="similarity">
    <text evidence="2 6">Belongs to the dTDP-4-dehydrorhamnose reductase family.</text>
</comment>
<comment type="cofactor">
    <cofactor evidence="6">
        <name>Mg(2+)</name>
        <dbReference type="ChEBI" id="CHEBI:18420"/>
    </cofactor>
    <text evidence="6">Binds 1 Mg(2+) ion per monomer.</text>
</comment>
<dbReference type="Gene3D" id="3.40.50.720">
    <property type="entry name" value="NAD(P)-binding Rossmann-like Domain"/>
    <property type="match status" value="1"/>
</dbReference>
<comment type="pathway">
    <text evidence="1 6">Carbohydrate biosynthesis; dTDP-L-rhamnose biosynthesis.</text>
</comment>
<feature type="domain" description="RmlD-like substrate binding" evidence="7">
    <location>
        <begin position="1"/>
        <end position="288"/>
    </location>
</feature>
<keyword evidence="9" id="KW-1185">Reference proteome</keyword>
<dbReference type="UniPathway" id="UPA00281"/>
<evidence type="ECO:0000256" key="1">
    <source>
        <dbReference type="ARBA" id="ARBA00004781"/>
    </source>
</evidence>
<dbReference type="Proteomes" id="UP000319523">
    <property type="component" value="Unassembled WGS sequence"/>
</dbReference>
<dbReference type="InterPro" id="IPR029903">
    <property type="entry name" value="RmlD-like-bd"/>
</dbReference>
<dbReference type="SUPFAM" id="SSF51735">
    <property type="entry name" value="NAD(P)-binding Rossmann-fold domains"/>
    <property type="match status" value="1"/>
</dbReference>
<evidence type="ECO:0000256" key="5">
    <source>
        <dbReference type="ARBA" id="ARBA00048200"/>
    </source>
</evidence>
<dbReference type="OrthoDB" id="9803892at2"/>
<comment type="catalytic activity">
    <reaction evidence="5 6">
        <text>dTDP-beta-L-rhamnose + NADP(+) = dTDP-4-dehydro-beta-L-rhamnose + NADPH + H(+)</text>
        <dbReference type="Rhea" id="RHEA:21796"/>
        <dbReference type="ChEBI" id="CHEBI:15378"/>
        <dbReference type="ChEBI" id="CHEBI:57510"/>
        <dbReference type="ChEBI" id="CHEBI:57783"/>
        <dbReference type="ChEBI" id="CHEBI:58349"/>
        <dbReference type="ChEBI" id="CHEBI:62830"/>
        <dbReference type="EC" id="1.1.1.133"/>
    </reaction>
</comment>
<dbReference type="PANTHER" id="PTHR10491">
    <property type="entry name" value="DTDP-4-DEHYDRORHAMNOSE REDUCTASE"/>
    <property type="match status" value="1"/>
</dbReference>
<evidence type="ECO:0000256" key="6">
    <source>
        <dbReference type="RuleBase" id="RU364082"/>
    </source>
</evidence>
<comment type="caution">
    <text evidence="8">The sequence shown here is derived from an EMBL/GenBank/DDBJ whole genome shotgun (WGS) entry which is preliminary data.</text>
</comment>
<dbReference type="InterPro" id="IPR036291">
    <property type="entry name" value="NAD(P)-bd_dom_sf"/>
</dbReference>
<evidence type="ECO:0000313" key="8">
    <source>
        <dbReference type="EMBL" id="TPW42499.1"/>
    </source>
</evidence>
<dbReference type="AlphaFoldDB" id="A0A506VAM5"/>
<reference evidence="8 9" key="1">
    <citation type="submission" date="2019-06" db="EMBL/GenBank/DDBJ databases">
        <authorList>
            <person name="Yang Y."/>
        </authorList>
    </citation>
    <scope>NUCLEOTIDE SEQUENCE [LARGE SCALE GENOMIC DNA]</scope>
    <source>
        <strain evidence="8 9">BIT-26</strain>
    </source>
</reference>
<dbReference type="EMBL" id="VHQI01000005">
    <property type="protein sequence ID" value="TPW42499.1"/>
    <property type="molecule type" value="Genomic_DNA"/>
</dbReference>
<dbReference type="PANTHER" id="PTHR10491:SF4">
    <property type="entry name" value="METHIONINE ADENOSYLTRANSFERASE 2 SUBUNIT BETA"/>
    <property type="match status" value="1"/>
</dbReference>
<gene>
    <name evidence="8" type="primary">rfbD</name>
    <name evidence="8" type="ORF">FKM52_10775</name>
</gene>
<dbReference type="NCBIfam" id="TIGR01214">
    <property type="entry name" value="rmlD"/>
    <property type="match status" value="1"/>
</dbReference>